<dbReference type="GO" id="GO:0080008">
    <property type="term" value="C:Cul4-RING E3 ubiquitin ligase complex"/>
    <property type="evidence" value="ECO:0007669"/>
    <property type="project" value="TreeGrafter"/>
</dbReference>
<feature type="region of interest" description="Disordered" evidence="4">
    <location>
        <begin position="65"/>
        <end position="100"/>
    </location>
</feature>
<evidence type="ECO:0000259" key="5">
    <source>
        <dbReference type="Pfam" id="PF10172"/>
    </source>
</evidence>
<dbReference type="PANTHER" id="PTHR31879">
    <property type="entry name" value="DET1- AND DDB1-ASSOCIATED PROTEIN 1"/>
    <property type="match status" value="1"/>
</dbReference>
<organism evidence="6 7">
    <name type="scientific">Potamilus streckersoni</name>
    <dbReference type="NCBI Taxonomy" id="2493646"/>
    <lineage>
        <taxon>Eukaryota</taxon>
        <taxon>Metazoa</taxon>
        <taxon>Spiralia</taxon>
        <taxon>Lophotrochozoa</taxon>
        <taxon>Mollusca</taxon>
        <taxon>Bivalvia</taxon>
        <taxon>Autobranchia</taxon>
        <taxon>Heteroconchia</taxon>
        <taxon>Palaeoheterodonta</taxon>
        <taxon>Unionida</taxon>
        <taxon>Unionoidea</taxon>
        <taxon>Unionidae</taxon>
        <taxon>Ambleminae</taxon>
        <taxon>Lampsilini</taxon>
        <taxon>Potamilus</taxon>
    </lineage>
</organism>
<proteinExistence type="inferred from homology"/>
<dbReference type="InterPro" id="IPR018276">
    <property type="entry name" value="DDA1_dom"/>
</dbReference>
<evidence type="ECO:0000256" key="3">
    <source>
        <dbReference type="ARBA" id="ARBA00045586"/>
    </source>
</evidence>
<dbReference type="Proteomes" id="UP001195483">
    <property type="component" value="Unassembled WGS sequence"/>
</dbReference>
<comment type="function">
    <text evidence="3">Functions as a component of numerous distinct DCX (DDB1-CUL4-X-box) E3 ubiquitin-protein ligase complexes which mediate the ubiquitination and subsequent proteasomal degradation of target proteins. In the DCX complexes, acts as a scaffolding subunit required to stabilize the complex.</text>
</comment>
<accession>A0AAE0W9E7</accession>
<dbReference type="GO" id="GO:0032436">
    <property type="term" value="P:positive regulation of proteasomal ubiquitin-dependent protein catabolic process"/>
    <property type="evidence" value="ECO:0007669"/>
    <property type="project" value="TreeGrafter"/>
</dbReference>
<evidence type="ECO:0000313" key="7">
    <source>
        <dbReference type="Proteomes" id="UP001195483"/>
    </source>
</evidence>
<dbReference type="PANTHER" id="PTHR31879:SF2">
    <property type="entry name" value="DET1- AND DDB1-ASSOCIATED PROTEIN 1"/>
    <property type="match status" value="1"/>
</dbReference>
<dbReference type="AlphaFoldDB" id="A0AAE0W9E7"/>
<protein>
    <recommendedName>
        <fullName evidence="2">DET1- and DDB1-associated protein 1</fullName>
    </recommendedName>
</protein>
<reference evidence="6" key="3">
    <citation type="submission" date="2023-05" db="EMBL/GenBank/DDBJ databases">
        <authorList>
            <person name="Smith C.H."/>
        </authorList>
    </citation>
    <scope>NUCLEOTIDE SEQUENCE</scope>
    <source>
        <strain evidence="6">CHS0354</strain>
        <tissue evidence="6">Mantle</tissue>
    </source>
</reference>
<feature type="compositionally biased region" description="Basic and acidic residues" evidence="4">
    <location>
        <begin position="65"/>
        <end position="74"/>
    </location>
</feature>
<reference evidence="6" key="2">
    <citation type="journal article" date="2021" name="Genome Biol. Evol.">
        <title>Developing a high-quality reference genome for a parasitic bivalve with doubly uniparental inheritance (Bivalvia: Unionida).</title>
        <authorList>
            <person name="Smith C.H."/>
        </authorList>
    </citation>
    <scope>NUCLEOTIDE SEQUENCE</scope>
    <source>
        <strain evidence="6">CHS0354</strain>
        <tissue evidence="6">Mantle</tissue>
    </source>
</reference>
<dbReference type="InterPro" id="IPR033575">
    <property type="entry name" value="DDA1-like"/>
</dbReference>
<dbReference type="Pfam" id="PF10172">
    <property type="entry name" value="DDA1"/>
    <property type="match status" value="1"/>
</dbReference>
<feature type="compositionally biased region" description="Polar residues" evidence="4">
    <location>
        <begin position="75"/>
        <end position="88"/>
    </location>
</feature>
<name>A0AAE0W9E7_9BIVA</name>
<keyword evidence="7" id="KW-1185">Reference proteome</keyword>
<evidence type="ECO:0000256" key="4">
    <source>
        <dbReference type="SAM" id="MobiDB-lite"/>
    </source>
</evidence>
<dbReference type="EMBL" id="JAEAOA010002216">
    <property type="protein sequence ID" value="KAK3606301.1"/>
    <property type="molecule type" value="Genomic_DNA"/>
</dbReference>
<reference evidence="6" key="1">
    <citation type="journal article" date="2021" name="Genome Biol. Evol.">
        <title>A High-Quality Reference Genome for a Parasitic Bivalve with Doubly Uniparental Inheritance (Bivalvia: Unionida).</title>
        <authorList>
            <person name="Smith C.H."/>
        </authorList>
    </citation>
    <scope>NUCLEOTIDE SEQUENCE</scope>
    <source>
        <strain evidence="6">CHS0354</strain>
    </source>
</reference>
<feature type="domain" description="DET1- and DDB1-associated protein 1" evidence="5">
    <location>
        <begin position="3"/>
        <end position="66"/>
    </location>
</feature>
<gene>
    <name evidence="6" type="ORF">CHS0354_037979</name>
</gene>
<evidence type="ECO:0000256" key="1">
    <source>
        <dbReference type="ARBA" id="ARBA00008042"/>
    </source>
</evidence>
<evidence type="ECO:0000256" key="2">
    <source>
        <dbReference type="ARBA" id="ARBA00018256"/>
    </source>
</evidence>
<sequence>MADFLKELPSYNENNFTRFHADSGLGKTNMKRPAVYISTKDYPVQQVITTEKTNILLRYLHQQWDKKNSSKRDSTQASLELSEGTSPQKMPRLSQEDNNS</sequence>
<evidence type="ECO:0000313" key="6">
    <source>
        <dbReference type="EMBL" id="KAK3606301.1"/>
    </source>
</evidence>
<comment type="similarity">
    <text evidence="1">Belongs to the DDA1 family.</text>
</comment>
<comment type="caution">
    <text evidence="6">The sequence shown here is derived from an EMBL/GenBank/DDBJ whole genome shotgun (WGS) entry which is preliminary data.</text>
</comment>